<protein>
    <submittedName>
        <fullName evidence="1">Uncharacterized protein</fullName>
    </submittedName>
</protein>
<sequence length="61" mass="6762">MFTKIKGNFDGLRPELMKKDPVDSLKKAVELGLKVKLDLLQSAYECGAAKCSNYLEELLSA</sequence>
<evidence type="ECO:0000313" key="1">
    <source>
        <dbReference type="EMBL" id="EAY18907.1"/>
    </source>
</evidence>
<reference evidence="1" key="1">
    <citation type="submission" date="2006-10" db="EMBL/GenBank/DDBJ databases">
        <authorList>
            <person name="Amadeo P."/>
            <person name="Zhao Q."/>
            <person name="Wortman J."/>
            <person name="Fraser-Liggett C."/>
            <person name="Carlton J."/>
        </authorList>
    </citation>
    <scope>NUCLEOTIDE SEQUENCE</scope>
    <source>
        <strain evidence="1">G3</strain>
    </source>
</reference>
<evidence type="ECO:0000313" key="2">
    <source>
        <dbReference type="Proteomes" id="UP000001542"/>
    </source>
</evidence>
<dbReference type="InParanoid" id="A2DKV4"/>
<gene>
    <name evidence="1" type="ORF">TVAG_146500</name>
</gene>
<name>A2DKV4_TRIV3</name>
<dbReference type="Proteomes" id="UP000001542">
    <property type="component" value="Unassembled WGS sequence"/>
</dbReference>
<keyword evidence="2" id="KW-1185">Reference proteome</keyword>
<reference evidence="1" key="2">
    <citation type="journal article" date="2007" name="Science">
        <title>Draft genome sequence of the sexually transmitted pathogen Trichomonas vaginalis.</title>
        <authorList>
            <person name="Carlton J.M."/>
            <person name="Hirt R.P."/>
            <person name="Silva J.C."/>
            <person name="Delcher A.L."/>
            <person name="Schatz M."/>
            <person name="Zhao Q."/>
            <person name="Wortman J.R."/>
            <person name="Bidwell S.L."/>
            <person name="Alsmark U.C.M."/>
            <person name="Besteiro S."/>
            <person name="Sicheritz-Ponten T."/>
            <person name="Noel C.J."/>
            <person name="Dacks J.B."/>
            <person name="Foster P.G."/>
            <person name="Simillion C."/>
            <person name="Van de Peer Y."/>
            <person name="Miranda-Saavedra D."/>
            <person name="Barton G.J."/>
            <person name="Westrop G.D."/>
            <person name="Mueller S."/>
            <person name="Dessi D."/>
            <person name="Fiori P.L."/>
            <person name="Ren Q."/>
            <person name="Paulsen I."/>
            <person name="Zhang H."/>
            <person name="Bastida-Corcuera F.D."/>
            <person name="Simoes-Barbosa A."/>
            <person name="Brown M.T."/>
            <person name="Hayes R.D."/>
            <person name="Mukherjee M."/>
            <person name="Okumura C.Y."/>
            <person name="Schneider R."/>
            <person name="Smith A.J."/>
            <person name="Vanacova S."/>
            <person name="Villalvazo M."/>
            <person name="Haas B.J."/>
            <person name="Pertea M."/>
            <person name="Feldblyum T.V."/>
            <person name="Utterback T.R."/>
            <person name="Shu C.L."/>
            <person name="Osoegawa K."/>
            <person name="de Jong P.J."/>
            <person name="Hrdy I."/>
            <person name="Horvathova L."/>
            <person name="Zubacova Z."/>
            <person name="Dolezal P."/>
            <person name="Malik S.B."/>
            <person name="Logsdon J.M. Jr."/>
            <person name="Henze K."/>
            <person name="Gupta A."/>
            <person name="Wang C.C."/>
            <person name="Dunne R.L."/>
            <person name="Upcroft J.A."/>
            <person name="Upcroft P."/>
            <person name="White O."/>
            <person name="Salzberg S.L."/>
            <person name="Tang P."/>
            <person name="Chiu C.-H."/>
            <person name="Lee Y.-S."/>
            <person name="Embley T.M."/>
            <person name="Coombs G.H."/>
            <person name="Mottram J.C."/>
            <person name="Tachezy J."/>
            <person name="Fraser-Liggett C.M."/>
            <person name="Johnson P.J."/>
        </authorList>
    </citation>
    <scope>NUCLEOTIDE SEQUENCE [LARGE SCALE GENOMIC DNA]</scope>
    <source>
        <strain evidence="1">G3</strain>
    </source>
</reference>
<proteinExistence type="predicted"/>
<dbReference type="AlphaFoldDB" id="A2DKV4"/>
<dbReference type="EMBL" id="DS113213">
    <property type="protein sequence ID" value="EAY18907.1"/>
    <property type="molecule type" value="Genomic_DNA"/>
</dbReference>
<organism evidence="1 2">
    <name type="scientific">Trichomonas vaginalis (strain ATCC PRA-98 / G3)</name>
    <dbReference type="NCBI Taxonomy" id="412133"/>
    <lineage>
        <taxon>Eukaryota</taxon>
        <taxon>Metamonada</taxon>
        <taxon>Parabasalia</taxon>
        <taxon>Trichomonadida</taxon>
        <taxon>Trichomonadidae</taxon>
        <taxon>Trichomonas</taxon>
    </lineage>
</organism>
<dbReference type="VEuPathDB" id="TrichDB:TVAGG3_0361370"/>
<dbReference type="RefSeq" id="XP_001579893.1">
    <property type="nucleotide sequence ID" value="XM_001579843.1"/>
</dbReference>
<accession>A2DKV4</accession>
<dbReference type="VEuPathDB" id="TrichDB:TVAG_146500"/>
<dbReference type="KEGG" id="tva:5464416"/>